<protein>
    <submittedName>
        <fullName evidence="3">Transcriptional initiation protein Tat</fullName>
    </submittedName>
</protein>
<dbReference type="SUPFAM" id="SSF51445">
    <property type="entry name" value="(Trans)glycosidases"/>
    <property type="match status" value="1"/>
</dbReference>
<evidence type="ECO:0000313" key="3">
    <source>
        <dbReference type="EMBL" id="GLR15862.1"/>
    </source>
</evidence>
<dbReference type="Gene3D" id="3.20.20.80">
    <property type="entry name" value="Glycosidases"/>
    <property type="match status" value="1"/>
</dbReference>
<comment type="caution">
    <text evidence="3">The sequence shown here is derived from an EMBL/GenBank/DDBJ whole genome shotgun (WGS) entry which is preliminary data.</text>
</comment>
<dbReference type="Pfam" id="PF02638">
    <property type="entry name" value="GHL10"/>
    <property type="match status" value="1"/>
</dbReference>
<dbReference type="PANTHER" id="PTHR43405">
    <property type="entry name" value="GLYCOSYL HYDROLASE DIGH"/>
    <property type="match status" value="1"/>
</dbReference>
<accession>A0AA37SM25</accession>
<reference evidence="3" key="1">
    <citation type="journal article" date="2014" name="Int. J. Syst. Evol. Microbiol.">
        <title>Complete genome sequence of Corynebacterium casei LMG S-19264T (=DSM 44701T), isolated from a smear-ripened cheese.</title>
        <authorList>
            <consortium name="US DOE Joint Genome Institute (JGI-PGF)"/>
            <person name="Walter F."/>
            <person name="Albersmeier A."/>
            <person name="Kalinowski J."/>
            <person name="Ruckert C."/>
        </authorList>
    </citation>
    <scope>NUCLEOTIDE SEQUENCE</scope>
    <source>
        <strain evidence="3">NBRC 108769</strain>
    </source>
</reference>
<dbReference type="InterPro" id="IPR017853">
    <property type="entry name" value="GH"/>
</dbReference>
<name>A0AA37SM25_9BACT</name>
<reference evidence="3" key="2">
    <citation type="submission" date="2023-01" db="EMBL/GenBank/DDBJ databases">
        <title>Draft genome sequence of Portibacter lacus strain NBRC 108769.</title>
        <authorList>
            <person name="Sun Q."/>
            <person name="Mori K."/>
        </authorList>
    </citation>
    <scope>NUCLEOTIDE SEQUENCE</scope>
    <source>
        <strain evidence="3">NBRC 108769</strain>
    </source>
</reference>
<evidence type="ECO:0000259" key="2">
    <source>
        <dbReference type="Pfam" id="PF02638"/>
    </source>
</evidence>
<dbReference type="Proteomes" id="UP001156666">
    <property type="component" value="Unassembled WGS sequence"/>
</dbReference>
<gene>
    <name evidence="3" type="ORF">GCM10007940_04770</name>
</gene>
<keyword evidence="1" id="KW-0732">Signal</keyword>
<dbReference type="AlphaFoldDB" id="A0AA37SM25"/>
<dbReference type="RefSeq" id="WP_235294559.1">
    <property type="nucleotide sequence ID" value="NZ_BSOH01000001.1"/>
</dbReference>
<feature type="domain" description="Glycosyl hydrolase-like 10" evidence="2">
    <location>
        <begin position="85"/>
        <end position="306"/>
    </location>
</feature>
<keyword evidence="4" id="KW-1185">Reference proteome</keyword>
<organism evidence="3 4">
    <name type="scientific">Portibacter lacus</name>
    <dbReference type="NCBI Taxonomy" id="1099794"/>
    <lineage>
        <taxon>Bacteria</taxon>
        <taxon>Pseudomonadati</taxon>
        <taxon>Bacteroidota</taxon>
        <taxon>Saprospiria</taxon>
        <taxon>Saprospirales</taxon>
        <taxon>Haliscomenobacteraceae</taxon>
        <taxon>Portibacter</taxon>
    </lineage>
</organism>
<dbReference type="EMBL" id="BSOH01000001">
    <property type="protein sequence ID" value="GLR15862.1"/>
    <property type="molecule type" value="Genomic_DNA"/>
</dbReference>
<dbReference type="PANTHER" id="PTHR43405:SF1">
    <property type="entry name" value="GLYCOSYL HYDROLASE DIGH"/>
    <property type="match status" value="1"/>
</dbReference>
<dbReference type="InterPro" id="IPR052177">
    <property type="entry name" value="Divisome_Glycosyl_Hydrolase"/>
</dbReference>
<evidence type="ECO:0000313" key="4">
    <source>
        <dbReference type="Proteomes" id="UP001156666"/>
    </source>
</evidence>
<proteinExistence type="predicted"/>
<evidence type="ECO:0000256" key="1">
    <source>
        <dbReference type="ARBA" id="ARBA00022729"/>
    </source>
</evidence>
<dbReference type="InterPro" id="IPR003790">
    <property type="entry name" value="GHL10"/>
</dbReference>
<sequence>MKKRTFLKTTGIVIGGMPFLLNSFTNKKGLPKYWVWLRPSLKTTDSEWVDIFKKLKESGVQAVLPQIYSSSSALFEIEGYTVQDRWLERIIPIAQKEGIEIHAWMWTMICNDSKMLEEHPDYYVVNRKGESAATSPAYVGYYKFLCPRRPEVRAYVQHRVKTLASIPGLSGVHLDYVRMPDVILAEGLQPKYNIVQDKEYPEYDYCYCDYCRSEYKKKSGIDPMEIEDPENDADWYQFRYDAVNDMVNNFLVPEARSRGKKITAAVFPNWESVRQQWHKWDLDGFLPMLYHKFYNAEYQWIGEEVVKAKDRLQNDKPVYAGMFIPHLKGNELVLAYEDAKSKGADGFALFAHGNLKDEDYVMLKKMTK</sequence>